<reference evidence="1 2" key="1">
    <citation type="submission" date="2018-02" db="EMBL/GenBank/DDBJ databases">
        <title>Genome sequence of the basidiomycete white-rot fungus Phlebia centrifuga.</title>
        <authorList>
            <person name="Granchi Z."/>
            <person name="Peng M."/>
            <person name="de Vries R.P."/>
            <person name="Hilden K."/>
            <person name="Makela M.R."/>
            <person name="Grigoriev I."/>
            <person name="Riley R."/>
        </authorList>
    </citation>
    <scope>NUCLEOTIDE SEQUENCE [LARGE SCALE GENOMIC DNA]</scope>
    <source>
        <strain evidence="1 2">FBCC195</strain>
    </source>
</reference>
<evidence type="ECO:0000313" key="1">
    <source>
        <dbReference type="EMBL" id="PSR74680.1"/>
    </source>
</evidence>
<name>A0A2R6NQ85_9APHY</name>
<comment type="caution">
    <text evidence="1">The sequence shown here is derived from an EMBL/GenBank/DDBJ whole genome shotgun (WGS) entry which is preliminary data.</text>
</comment>
<sequence length="60" mass="6619">MGPVATPGIVDQGPGRPPGRVVFAILGSMVWDLHASQCKWIVVDVYEVTRQIWWAVDLLS</sequence>
<evidence type="ECO:0000313" key="2">
    <source>
        <dbReference type="Proteomes" id="UP000186601"/>
    </source>
</evidence>
<dbReference type="AlphaFoldDB" id="A0A2R6NQ85"/>
<accession>A0A2R6NQ85</accession>
<proteinExistence type="predicted"/>
<dbReference type="EMBL" id="MLYV02000965">
    <property type="protein sequence ID" value="PSR74680.1"/>
    <property type="molecule type" value="Genomic_DNA"/>
</dbReference>
<gene>
    <name evidence="1" type="ORF">PHLCEN_2v9646</name>
</gene>
<organism evidence="1 2">
    <name type="scientific">Hermanssonia centrifuga</name>
    <dbReference type="NCBI Taxonomy" id="98765"/>
    <lineage>
        <taxon>Eukaryota</taxon>
        <taxon>Fungi</taxon>
        <taxon>Dikarya</taxon>
        <taxon>Basidiomycota</taxon>
        <taxon>Agaricomycotina</taxon>
        <taxon>Agaricomycetes</taxon>
        <taxon>Polyporales</taxon>
        <taxon>Meruliaceae</taxon>
        <taxon>Hermanssonia</taxon>
    </lineage>
</organism>
<protein>
    <submittedName>
        <fullName evidence="1">Uncharacterized protein</fullName>
    </submittedName>
</protein>
<keyword evidence="2" id="KW-1185">Reference proteome</keyword>
<dbReference type="Proteomes" id="UP000186601">
    <property type="component" value="Unassembled WGS sequence"/>
</dbReference>